<sequence length="379" mass="43574">MSVYLSLGKNKQGDFYHVDSQKSGRGELTCPFCDCPLIAVKGQQKASHFRHDGPTCNESLNEIPQIPAWHHFHLNYSIAVVEALKEGYQADSKSPNVFQHWKSKQGQISHLIHDELFKQDTWTDNLLFTDTSRIILGSLTLHDFSHWMRSALRDRIQALRDGIEEGIKHRAWLDIEAYRQQSLLKASLYLFEYQLDDKSIIHKVGRTQREPAQRLKETVLDLEKATNQSVVKSKILRVVMNSGHVEKYVFYRYSKQLANIGNHTEYLILDKRSSKRLKTEFTKLANNPEPFNINERFIVTGRWKYEEKRLAASKRGIILTQRENGKFGRPKGTTLSSDDFLSKHSDIVACLEHGSSINQTVESTGKGRSTVKRVKATME</sequence>
<dbReference type="RefSeq" id="WP_192957850.1">
    <property type="nucleotide sequence ID" value="NZ_LR721753.1"/>
</dbReference>
<dbReference type="EMBL" id="LR721753">
    <property type="protein sequence ID" value="VVV06959.1"/>
    <property type="molecule type" value="Genomic_DNA"/>
</dbReference>
<evidence type="ECO:0000313" key="2">
    <source>
        <dbReference type="EMBL" id="VVV06959.1"/>
    </source>
</evidence>
<dbReference type="AlphaFoldDB" id="A0A5Q4ZYM2"/>
<protein>
    <submittedName>
        <fullName evidence="2">Uncharacterized protein</fullName>
    </submittedName>
</protein>
<geneLocation type="plasmid" evidence="2">
    <name>pAWOD_2</name>
</geneLocation>
<evidence type="ECO:0000256" key="1">
    <source>
        <dbReference type="SAM" id="MobiDB-lite"/>
    </source>
</evidence>
<proteinExistence type="predicted"/>
<accession>A0A5Q4ZYM2</accession>
<reference evidence="2" key="1">
    <citation type="submission" date="2019-09" db="EMBL/GenBank/DDBJ databases">
        <authorList>
            <person name="Hjerde E."/>
        </authorList>
    </citation>
    <scope>NUCLEOTIDE SEQUENCE [LARGE SCALE GENOMIC DNA]</scope>
    <source>
        <strain evidence="2">06/09/160</strain>
        <plasmid evidence="2">pAWOD_2</plasmid>
    </source>
</reference>
<name>A0A5Q4ZYM2_9GAMM</name>
<organism evidence="2">
    <name type="scientific">Aliivibrio wodanis</name>
    <dbReference type="NCBI Taxonomy" id="80852"/>
    <lineage>
        <taxon>Bacteria</taxon>
        <taxon>Pseudomonadati</taxon>
        <taxon>Pseudomonadota</taxon>
        <taxon>Gammaproteobacteria</taxon>
        <taxon>Vibrionales</taxon>
        <taxon>Vibrionaceae</taxon>
        <taxon>Aliivibrio</taxon>
    </lineage>
</organism>
<feature type="compositionally biased region" description="Basic residues" evidence="1">
    <location>
        <begin position="369"/>
        <end position="379"/>
    </location>
</feature>
<gene>
    <name evidence="2" type="ORF">AW0309160_04453</name>
</gene>
<keyword evidence="2" id="KW-0614">Plasmid</keyword>
<feature type="region of interest" description="Disordered" evidence="1">
    <location>
        <begin position="360"/>
        <end position="379"/>
    </location>
</feature>